<dbReference type="EMBL" id="UINC01110752">
    <property type="protein sequence ID" value="SVC78474.1"/>
    <property type="molecule type" value="Genomic_DNA"/>
</dbReference>
<dbReference type="Gene3D" id="3.40.50.12110">
    <property type="match status" value="1"/>
</dbReference>
<evidence type="ECO:0008006" key="2">
    <source>
        <dbReference type="Google" id="ProtNLM"/>
    </source>
</evidence>
<dbReference type="AlphaFoldDB" id="A0A382PYQ1"/>
<sequence length="164" mass="19176">VRDHPRTRSILARFNKARHISIERYGEVFNKRSQNFRLQKLKPALILARKHAGHILRAPEGFGIGSRKNFYFAHMFNCLYDCRYCFLQGMYTSANYVLFVNFESFVEQIDNLIRQYPNEILTFFSGYDCDSLALESITGFAAHILPVFKKFTSALIEFRTKSVQ</sequence>
<accession>A0A382PYQ1</accession>
<organism evidence="1">
    <name type="scientific">marine metagenome</name>
    <dbReference type="NCBI Taxonomy" id="408172"/>
    <lineage>
        <taxon>unclassified sequences</taxon>
        <taxon>metagenomes</taxon>
        <taxon>ecological metagenomes</taxon>
    </lineage>
</organism>
<proteinExistence type="predicted"/>
<dbReference type="GO" id="GO:0003913">
    <property type="term" value="F:DNA photolyase activity"/>
    <property type="evidence" value="ECO:0007669"/>
    <property type="project" value="TreeGrafter"/>
</dbReference>
<dbReference type="InterPro" id="IPR058240">
    <property type="entry name" value="rSAM_sf"/>
</dbReference>
<dbReference type="SUPFAM" id="SSF102114">
    <property type="entry name" value="Radical SAM enzymes"/>
    <property type="match status" value="1"/>
</dbReference>
<dbReference type="PANTHER" id="PTHR37822:SF2">
    <property type="entry name" value="SPORE PHOTOPRODUCT LYASE"/>
    <property type="match status" value="1"/>
</dbReference>
<evidence type="ECO:0000313" key="1">
    <source>
        <dbReference type="EMBL" id="SVC78474.1"/>
    </source>
</evidence>
<reference evidence="1" key="1">
    <citation type="submission" date="2018-05" db="EMBL/GenBank/DDBJ databases">
        <authorList>
            <person name="Lanie J.A."/>
            <person name="Ng W.-L."/>
            <person name="Kazmierczak K.M."/>
            <person name="Andrzejewski T.M."/>
            <person name="Davidsen T.M."/>
            <person name="Wayne K.J."/>
            <person name="Tettelin H."/>
            <person name="Glass J.I."/>
            <person name="Rusch D."/>
            <person name="Podicherti R."/>
            <person name="Tsui H.-C.T."/>
            <person name="Winkler M.E."/>
        </authorList>
    </citation>
    <scope>NUCLEOTIDE SEQUENCE</scope>
</reference>
<dbReference type="GO" id="GO:0051539">
    <property type="term" value="F:4 iron, 4 sulfur cluster binding"/>
    <property type="evidence" value="ECO:0007669"/>
    <property type="project" value="TreeGrafter"/>
</dbReference>
<gene>
    <name evidence="1" type="ORF">METZ01_LOCUS331328</name>
</gene>
<dbReference type="Gene3D" id="3.80.30.30">
    <property type="match status" value="1"/>
</dbReference>
<feature type="non-terminal residue" evidence="1">
    <location>
        <position position="164"/>
    </location>
</feature>
<name>A0A382PYQ1_9ZZZZ</name>
<dbReference type="PANTHER" id="PTHR37822">
    <property type="entry name" value="SPORE PHOTOPRODUCT LYASE-RELATED"/>
    <property type="match status" value="1"/>
</dbReference>
<feature type="non-terminal residue" evidence="1">
    <location>
        <position position="1"/>
    </location>
</feature>
<protein>
    <recommendedName>
        <fullName evidence="2">DNA photolyase</fullName>
    </recommendedName>
</protein>
<dbReference type="GO" id="GO:1904047">
    <property type="term" value="F:S-adenosyl-L-methionine binding"/>
    <property type="evidence" value="ECO:0007669"/>
    <property type="project" value="TreeGrafter"/>
</dbReference>
<dbReference type="GO" id="GO:0042601">
    <property type="term" value="C:endospore-forming forespore"/>
    <property type="evidence" value="ECO:0007669"/>
    <property type="project" value="TreeGrafter"/>
</dbReference>
<dbReference type="InterPro" id="IPR049539">
    <property type="entry name" value="SPL"/>
</dbReference>